<evidence type="ECO:0000256" key="8">
    <source>
        <dbReference type="SAM" id="Phobius"/>
    </source>
</evidence>
<keyword evidence="8" id="KW-0812">Transmembrane</keyword>
<feature type="chain" id="PRO_5042007085" evidence="9">
    <location>
        <begin position="22"/>
        <end position="592"/>
    </location>
</feature>
<reference evidence="10 11" key="1">
    <citation type="journal article" date="2021" name="Sci. Rep.">
        <title>The genome of the diatom Chaetoceros tenuissimus carries an ancient integrated fragment of an extant virus.</title>
        <authorList>
            <person name="Hongo Y."/>
            <person name="Kimura K."/>
            <person name="Takaki Y."/>
            <person name="Yoshida Y."/>
            <person name="Baba S."/>
            <person name="Kobayashi G."/>
            <person name="Nagasaki K."/>
            <person name="Hano T."/>
            <person name="Tomaru Y."/>
        </authorList>
    </citation>
    <scope>NUCLEOTIDE SEQUENCE [LARGE SCALE GENOMIC DNA]</scope>
    <source>
        <strain evidence="10 11">NIES-3715</strain>
    </source>
</reference>
<feature type="region of interest" description="Disordered" evidence="7">
    <location>
        <begin position="493"/>
        <end position="519"/>
    </location>
</feature>
<accession>A0AAD3DA14</accession>
<feature type="transmembrane region" description="Helical" evidence="8">
    <location>
        <begin position="462"/>
        <end position="484"/>
    </location>
</feature>
<dbReference type="GO" id="GO:0046576">
    <property type="term" value="F:rhamnogalacturonan alpha-L-rhamnopyranosyl-(1-&gt;4)-alpha-D-galactopyranosyluronide lyase activity"/>
    <property type="evidence" value="ECO:0007669"/>
    <property type="project" value="UniProtKB-ARBA"/>
</dbReference>
<comment type="similarity">
    <text evidence="1 6">Belongs to the glycosyl hydrolase 28 family.</text>
</comment>
<gene>
    <name evidence="10" type="ORF">CTEN210_17163</name>
</gene>
<dbReference type="PANTHER" id="PTHR31736:SF19">
    <property type="entry name" value="PECTIN LYASE SUPERFAMILY PROTEIN-RELATED"/>
    <property type="match status" value="1"/>
</dbReference>
<feature type="transmembrane region" description="Helical" evidence="8">
    <location>
        <begin position="527"/>
        <end position="546"/>
    </location>
</feature>
<evidence type="ECO:0000256" key="5">
    <source>
        <dbReference type="ARBA" id="ARBA00023295"/>
    </source>
</evidence>
<keyword evidence="5 6" id="KW-0326">Glycosidase</keyword>
<dbReference type="SUPFAM" id="SSF51126">
    <property type="entry name" value="Pectin lyase-like"/>
    <property type="match status" value="1"/>
</dbReference>
<evidence type="ECO:0000256" key="6">
    <source>
        <dbReference type="RuleBase" id="RU361169"/>
    </source>
</evidence>
<keyword evidence="11" id="KW-1185">Reference proteome</keyword>
<dbReference type="EMBL" id="BLLK01000069">
    <property type="protein sequence ID" value="GFH60687.1"/>
    <property type="molecule type" value="Genomic_DNA"/>
</dbReference>
<dbReference type="GO" id="GO:0004650">
    <property type="term" value="F:polygalacturonase activity"/>
    <property type="evidence" value="ECO:0007669"/>
    <property type="project" value="InterPro"/>
</dbReference>
<proteinExistence type="inferred from homology"/>
<dbReference type="InterPro" id="IPR011050">
    <property type="entry name" value="Pectin_lyase_fold/virulence"/>
</dbReference>
<dbReference type="Proteomes" id="UP001054902">
    <property type="component" value="Unassembled WGS sequence"/>
</dbReference>
<name>A0AAD3DA14_9STRA</name>
<dbReference type="InterPro" id="IPR000743">
    <property type="entry name" value="Glyco_hydro_28"/>
</dbReference>
<keyword evidence="9" id="KW-0732">Signal</keyword>
<evidence type="ECO:0000313" key="10">
    <source>
        <dbReference type="EMBL" id="GFH60687.1"/>
    </source>
</evidence>
<keyword evidence="8" id="KW-0472">Membrane</keyword>
<evidence type="ECO:0000256" key="1">
    <source>
        <dbReference type="ARBA" id="ARBA00008834"/>
    </source>
</evidence>
<dbReference type="PANTHER" id="PTHR31736">
    <property type="match status" value="1"/>
</dbReference>
<dbReference type="Pfam" id="PF00295">
    <property type="entry name" value="Glyco_hydro_28"/>
    <property type="match status" value="1"/>
</dbReference>
<evidence type="ECO:0000313" key="11">
    <source>
        <dbReference type="Proteomes" id="UP001054902"/>
    </source>
</evidence>
<evidence type="ECO:0000256" key="2">
    <source>
        <dbReference type="ARBA" id="ARBA00022801"/>
    </source>
</evidence>
<keyword evidence="4" id="KW-0325">Glycoprotein</keyword>
<keyword evidence="8" id="KW-1133">Transmembrane helix</keyword>
<keyword evidence="3" id="KW-1015">Disulfide bond</keyword>
<dbReference type="GO" id="GO:0005975">
    <property type="term" value="P:carbohydrate metabolic process"/>
    <property type="evidence" value="ECO:0007669"/>
    <property type="project" value="InterPro"/>
</dbReference>
<comment type="caution">
    <text evidence="10">The sequence shown here is derived from an EMBL/GenBank/DDBJ whole genome shotgun (WGS) entry which is preliminary data.</text>
</comment>
<dbReference type="InterPro" id="IPR012334">
    <property type="entry name" value="Pectin_lyas_fold"/>
</dbReference>
<dbReference type="AlphaFoldDB" id="A0AAD3DA14"/>
<evidence type="ECO:0000256" key="7">
    <source>
        <dbReference type="SAM" id="MobiDB-lite"/>
    </source>
</evidence>
<feature type="signal peptide" evidence="9">
    <location>
        <begin position="1"/>
        <end position="21"/>
    </location>
</feature>
<keyword evidence="2 6" id="KW-0378">Hydrolase</keyword>
<dbReference type="Gene3D" id="2.160.20.10">
    <property type="entry name" value="Single-stranded right-handed beta-helix, Pectin lyase-like"/>
    <property type="match status" value="1"/>
</dbReference>
<dbReference type="InterPro" id="IPR006626">
    <property type="entry name" value="PbH1"/>
</dbReference>
<organism evidence="10 11">
    <name type="scientific">Chaetoceros tenuissimus</name>
    <dbReference type="NCBI Taxonomy" id="426638"/>
    <lineage>
        <taxon>Eukaryota</taxon>
        <taxon>Sar</taxon>
        <taxon>Stramenopiles</taxon>
        <taxon>Ochrophyta</taxon>
        <taxon>Bacillariophyta</taxon>
        <taxon>Coscinodiscophyceae</taxon>
        <taxon>Chaetocerotophycidae</taxon>
        <taxon>Chaetocerotales</taxon>
        <taxon>Chaetocerotaceae</taxon>
        <taxon>Chaetoceros</taxon>
    </lineage>
</organism>
<protein>
    <submittedName>
        <fullName evidence="10">Uncharacterized protein</fullName>
    </submittedName>
</protein>
<evidence type="ECO:0000256" key="3">
    <source>
        <dbReference type="ARBA" id="ARBA00023157"/>
    </source>
</evidence>
<evidence type="ECO:0000256" key="4">
    <source>
        <dbReference type="ARBA" id="ARBA00023180"/>
    </source>
</evidence>
<dbReference type="SMART" id="SM00710">
    <property type="entry name" value="PbH1"/>
    <property type="match status" value="5"/>
</dbReference>
<feature type="compositionally biased region" description="Basic and acidic residues" evidence="7">
    <location>
        <begin position="497"/>
        <end position="510"/>
    </location>
</feature>
<evidence type="ECO:0000256" key="9">
    <source>
        <dbReference type="SAM" id="SignalP"/>
    </source>
</evidence>
<sequence length="592" mass="65964">MNYKLLFITIICYLNSQKVSSSNEREGYDDTTVFDFEDDLDGIPYNFSAEVLSHNTATFTNFLKYNASYSSLFFSDKTFHFYPGIYGANITDLEITINGTIRFHRPPETLTNHYNRPEPGIFIEDSDGIFINSPVDKDEDGSIDHDYGFKKRGVIDGHGADYWGVPFIGYVELIEFRPDLFAMNRTSNVNIEYIIFRDAGLYTLHLVDVNNLEISYSSVMARRTNYDGHSYLDLSAFNTDGIDVSGNDIYIHDVDIWNQDDCIAVKDSFIGESTNMLFERITASGLGLTIGSIGATTVRNITFRDSLMYKTYKGIYMKFRHDVMRDGNGLVENILFENITIYKPEQYGIWIGPAQQAISANPCHASPCSLCWPVVPFTVCDGIAESQYKNITLKDIYIYDPEGTPGVILADANMPIENITFDNVVVKFNEVPEGLANADASTLFYGFNEPIQDQFMHPALTWLYLFSFACLVAGILGGTGYGFIKLVSSRRANSSGDEDKSEPLLDKTRAVDSNNTPAQGSATFSKISLILAATCVIIAAVVQRIFKVSEQTYDQSGYFVCEGVVNGVATGKTYPVPSCFTDETTSNFTATS</sequence>